<sequence length="537" mass="60118">MAIWMTAVNSGQTDVARPAPGSYPTNVVVEEEEDEPLISQPNLPPASEPECQPASAPANASPHEVNWDPIVPDDEMRSTEAGLFFAQKVDRLYAIAAPARDDPGFKHFRIEPNGSVQPSASQLVNLLKEQTVILFTGGESWEDKPFSLKTVQETGMVGDVKQELSFVDMDLLHQRMLCETGEGGEDGDVTPSDKIHKKMSATEFFKEVGNRQGRKRKKARAQKGKVYNALDCAFPGWGWPAFLRAFFAFTLAFFVTIRGGFAELVERTDIREAAWALISMAGAFSNGHHDAGGRYTYIALLKGIKVWFYVRYNEATLERLATKPKAVAEDLLSEDDATRKGLGECLQPNWWKHFVWTAVDSLTAGKLFDLGDFERVEKCMLEERAVGLLTTNAEREAWYTVLLLIAANMGDHAVKMRVADVAALARMVLNPTAYVPERSEGEDRKLHRLAFWLPVHELALEAEAEARLEAQLDAPARAQARAQAREESMKLWKENGGEDLLPAHHDTRVVQLRRAQRNIRDISKIKNIKQEIILEDY</sequence>
<dbReference type="InParanoid" id="A0A165C5F4"/>
<evidence type="ECO:0000256" key="1">
    <source>
        <dbReference type="SAM" id="MobiDB-lite"/>
    </source>
</evidence>
<evidence type="ECO:0000313" key="3">
    <source>
        <dbReference type="Proteomes" id="UP000076842"/>
    </source>
</evidence>
<accession>A0A165C5F4</accession>
<dbReference type="EMBL" id="KV424199">
    <property type="protein sequence ID" value="KZT50265.1"/>
    <property type="molecule type" value="Genomic_DNA"/>
</dbReference>
<dbReference type="Gene3D" id="2.60.120.650">
    <property type="entry name" value="Cupin"/>
    <property type="match status" value="1"/>
</dbReference>
<name>A0A165C5F4_9BASI</name>
<dbReference type="Proteomes" id="UP000076842">
    <property type="component" value="Unassembled WGS sequence"/>
</dbReference>
<reference evidence="2 3" key="1">
    <citation type="journal article" date="2016" name="Mol. Biol. Evol.">
        <title>Comparative Genomics of Early-Diverging Mushroom-Forming Fungi Provides Insights into the Origins of Lignocellulose Decay Capabilities.</title>
        <authorList>
            <person name="Nagy L.G."/>
            <person name="Riley R."/>
            <person name="Tritt A."/>
            <person name="Adam C."/>
            <person name="Daum C."/>
            <person name="Floudas D."/>
            <person name="Sun H."/>
            <person name="Yadav J.S."/>
            <person name="Pangilinan J."/>
            <person name="Larsson K.H."/>
            <person name="Matsuura K."/>
            <person name="Barry K."/>
            <person name="Labutti K."/>
            <person name="Kuo R."/>
            <person name="Ohm R.A."/>
            <person name="Bhattacharya S.S."/>
            <person name="Shirouzu T."/>
            <person name="Yoshinaga Y."/>
            <person name="Martin F.M."/>
            <person name="Grigoriev I.V."/>
            <person name="Hibbett D.S."/>
        </authorList>
    </citation>
    <scope>NUCLEOTIDE SEQUENCE [LARGE SCALE GENOMIC DNA]</scope>
    <source>
        <strain evidence="2 3">HHB12733</strain>
    </source>
</reference>
<keyword evidence="3" id="KW-1185">Reference proteome</keyword>
<evidence type="ECO:0000313" key="2">
    <source>
        <dbReference type="EMBL" id="KZT50265.1"/>
    </source>
</evidence>
<feature type="region of interest" description="Disordered" evidence="1">
    <location>
        <begin position="9"/>
        <end position="65"/>
    </location>
</feature>
<protein>
    <submittedName>
        <fullName evidence="2">Uncharacterized protein</fullName>
    </submittedName>
</protein>
<organism evidence="2 3">
    <name type="scientific">Calocera cornea HHB12733</name>
    <dbReference type="NCBI Taxonomy" id="1353952"/>
    <lineage>
        <taxon>Eukaryota</taxon>
        <taxon>Fungi</taxon>
        <taxon>Dikarya</taxon>
        <taxon>Basidiomycota</taxon>
        <taxon>Agaricomycotina</taxon>
        <taxon>Dacrymycetes</taxon>
        <taxon>Dacrymycetales</taxon>
        <taxon>Dacrymycetaceae</taxon>
        <taxon>Calocera</taxon>
    </lineage>
</organism>
<dbReference type="AlphaFoldDB" id="A0A165C5F4"/>
<proteinExistence type="predicted"/>
<gene>
    <name evidence="2" type="ORF">CALCODRAFT_488845</name>
</gene>
<dbReference type="OrthoDB" id="203487at2759"/>